<dbReference type="GO" id="GO:0007059">
    <property type="term" value="P:chromosome segregation"/>
    <property type="evidence" value="ECO:0007669"/>
    <property type="project" value="UniProtKB-KW"/>
</dbReference>
<evidence type="ECO:0000256" key="3">
    <source>
        <dbReference type="ARBA" id="ARBA00023125"/>
    </source>
</evidence>
<organism evidence="5 6">
    <name type="scientific">Thermodesulfobacterium commune DSM 2178</name>
    <dbReference type="NCBI Taxonomy" id="289377"/>
    <lineage>
        <taxon>Bacteria</taxon>
        <taxon>Pseudomonadati</taxon>
        <taxon>Thermodesulfobacteriota</taxon>
        <taxon>Thermodesulfobacteria</taxon>
        <taxon>Thermodesulfobacteriales</taxon>
        <taxon>Thermodesulfobacteriaceae</taxon>
        <taxon>Thermodesulfobacterium</taxon>
    </lineage>
</organism>
<dbReference type="OrthoDB" id="9802051at2"/>
<dbReference type="FunFam" id="3.90.1530.30:FF:000001">
    <property type="entry name" value="Chromosome partitioning protein ParB"/>
    <property type="match status" value="1"/>
</dbReference>
<dbReference type="PANTHER" id="PTHR33375:SF1">
    <property type="entry name" value="CHROMOSOME-PARTITIONING PROTEIN PARB-RELATED"/>
    <property type="match status" value="1"/>
</dbReference>
<dbReference type="InterPro" id="IPR050336">
    <property type="entry name" value="Chromosome_partition/occlusion"/>
</dbReference>
<dbReference type="Pfam" id="PF02195">
    <property type="entry name" value="ParB_N"/>
    <property type="match status" value="1"/>
</dbReference>
<dbReference type="Gene3D" id="1.10.10.2830">
    <property type="match status" value="1"/>
</dbReference>
<keyword evidence="6" id="KW-1185">Reference proteome</keyword>
<feature type="domain" description="ParB-like N-terminal" evidence="4">
    <location>
        <begin position="33"/>
        <end position="124"/>
    </location>
</feature>
<dbReference type="Pfam" id="PF17762">
    <property type="entry name" value="HTH_ParB"/>
    <property type="match status" value="1"/>
</dbReference>
<accession>A0A075WZB8</accession>
<dbReference type="InterPro" id="IPR036086">
    <property type="entry name" value="ParB/Sulfiredoxin_sf"/>
</dbReference>
<dbReference type="GO" id="GO:0003677">
    <property type="term" value="F:DNA binding"/>
    <property type="evidence" value="ECO:0007669"/>
    <property type="project" value="UniProtKB-KW"/>
</dbReference>
<keyword evidence="2" id="KW-0159">Chromosome partition</keyword>
<protein>
    <submittedName>
        <fullName evidence="5">Chromosome partitioning protein ParB</fullName>
    </submittedName>
</protein>
<dbReference type="KEGG" id="tcm:HL41_04105"/>
<dbReference type="CDD" id="cd16393">
    <property type="entry name" value="SPO0J_N"/>
    <property type="match status" value="1"/>
</dbReference>
<proteinExistence type="inferred from homology"/>
<dbReference type="SMART" id="SM00470">
    <property type="entry name" value="ParB"/>
    <property type="match status" value="1"/>
</dbReference>
<dbReference type="RefSeq" id="WP_038060918.1">
    <property type="nucleotide sequence ID" value="NZ_CP008796.1"/>
</dbReference>
<dbReference type="PANTHER" id="PTHR33375">
    <property type="entry name" value="CHROMOSOME-PARTITIONING PROTEIN PARB-RELATED"/>
    <property type="match status" value="1"/>
</dbReference>
<dbReference type="InterPro" id="IPR003115">
    <property type="entry name" value="ParB_N"/>
</dbReference>
<dbReference type="STRING" id="289377.HL41_04105"/>
<sequence length="291" mass="33179">MKKKALGKGLSELIPDIDQEISLQEKTDHKGIRFIPVDHILFSPLQPRLVYKEDEEFEELVKSIKETGILQPILVREKGEGLFECIAGERRLRACKKAGLSEVPAIIKNLSDEEVLIVALIENLQRKNLNPLEEAIAYKNLVEKFGYTQEEIAAKVGKDRTTVANLLRLLNLPQEIQQDLMEEKLTVGHAKALLSLSSKEQQLEVRNIILQKGLSVRETERLVNKLLAGEKAKKLKQPDPNLLYLSEEISKLVGTKVNIKIQNKKTYFIFEFEEPERVEDFLETLKKAFGI</sequence>
<dbReference type="PaxDb" id="289377-HL41_04105"/>
<keyword evidence="3" id="KW-0238">DNA-binding</keyword>
<reference evidence="5 6" key="1">
    <citation type="journal article" date="2015" name="Genome Announc.">
        <title>Genome Sequence of a Sulfate-Reducing Thermophilic Bacterium, Thermodesulfobacterium commune DSM 2178T (Phylum Thermodesulfobacteria).</title>
        <authorList>
            <person name="Bhatnagar S."/>
            <person name="Badger J.H."/>
            <person name="Madupu R."/>
            <person name="Khouri H.M."/>
            <person name="O'Connor E.M."/>
            <person name="Robb F.T."/>
            <person name="Ward N.L."/>
            <person name="Eisen J.A."/>
        </authorList>
    </citation>
    <scope>NUCLEOTIDE SEQUENCE [LARGE SCALE GENOMIC DNA]</scope>
    <source>
        <strain evidence="5 6">DSM 2178</strain>
    </source>
</reference>
<comment type="similarity">
    <text evidence="1">Belongs to the ParB family.</text>
</comment>
<dbReference type="AlphaFoldDB" id="A0A075WZB8"/>
<dbReference type="Gene3D" id="3.90.1530.30">
    <property type="match status" value="1"/>
</dbReference>
<dbReference type="eggNOG" id="COG1475">
    <property type="taxonomic scope" value="Bacteria"/>
</dbReference>
<dbReference type="HOGENOM" id="CLU_023853_0_0_0"/>
<dbReference type="NCBIfam" id="TIGR00180">
    <property type="entry name" value="parB_part"/>
    <property type="match status" value="1"/>
</dbReference>
<dbReference type="EMBL" id="CP008796">
    <property type="protein sequence ID" value="AIH04017.1"/>
    <property type="molecule type" value="Genomic_DNA"/>
</dbReference>
<evidence type="ECO:0000256" key="1">
    <source>
        <dbReference type="ARBA" id="ARBA00006295"/>
    </source>
</evidence>
<dbReference type="InterPro" id="IPR041468">
    <property type="entry name" value="HTH_ParB/Spo0J"/>
</dbReference>
<gene>
    <name evidence="5" type="ORF">HL41_04105</name>
</gene>
<evidence type="ECO:0000313" key="6">
    <source>
        <dbReference type="Proteomes" id="UP000028481"/>
    </source>
</evidence>
<evidence type="ECO:0000313" key="5">
    <source>
        <dbReference type="EMBL" id="AIH04017.1"/>
    </source>
</evidence>
<dbReference type="SUPFAM" id="SSF110849">
    <property type="entry name" value="ParB/Sulfiredoxin"/>
    <property type="match status" value="1"/>
</dbReference>
<dbReference type="SUPFAM" id="SSF109709">
    <property type="entry name" value="KorB DNA-binding domain-like"/>
    <property type="match status" value="1"/>
</dbReference>
<dbReference type="GO" id="GO:0005694">
    <property type="term" value="C:chromosome"/>
    <property type="evidence" value="ECO:0007669"/>
    <property type="project" value="TreeGrafter"/>
</dbReference>
<dbReference type="Proteomes" id="UP000028481">
    <property type="component" value="Chromosome"/>
</dbReference>
<evidence type="ECO:0000256" key="2">
    <source>
        <dbReference type="ARBA" id="ARBA00022829"/>
    </source>
</evidence>
<dbReference type="FunFam" id="1.10.10.2830:FF:000001">
    <property type="entry name" value="Chromosome partitioning protein ParB"/>
    <property type="match status" value="1"/>
</dbReference>
<evidence type="ECO:0000259" key="4">
    <source>
        <dbReference type="SMART" id="SM00470"/>
    </source>
</evidence>
<name>A0A075WZB8_9BACT</name>
<dbReference type="InterPro" id="IPR004437">
    <property type="entry name" value="ParB/RepB/Spo0J"/>
</dbReference>